<name>A0A146LEQ2_LYGHE</name>
<evidence type="ECO:0000256" key="1">
    <source>
        <dbReference type="SAM" id="MobiDB-lite"/>
    </source>
</evidence>
<proteinExistence type="predicted"/>
<sequence length="117" mass="12606">NNNNNNRDEHDSAKSTTMVDTKTPIPGTVGVKTLEKQPKYTIATSGASPISIIGTVPLAAALPPRFYDSTRRCITPHFQPTRSPNQWSSHTQSAVVSPLLLHETAPSTTDTQVPDLA</sequence>
<dbReference type="AlphaFoldDB" id="A0A146LEQ2"/>
<feature type="compositionally biased region" description="Polar residues" evidence="1">
    <location>
        <begin position="78"/>
        <end position="95"/>
    </location>
</feature>
<evidence type="ECO:0000313" key="2">
    <source>
        <dbReference type="EMBL" id="JAQ05497.1"/>
    </source>
</evidence>
<dbReference type="EMBL" id="GDHC01013132">
    <property type="protein sequence ID" value="JAQ05497.1"/>
    <property type="molecule type" value="Transcribed_RNA"/>
</dbReference>
<feature type="region of interest" description="Disordered" evidence="1">
    <location>
        <begin position="77"/>
        <end position="117"/>
    </location>
</feature>
<feature type="region of interest" description="Disordered" evidence="1">
    <location>
        <begin position="1"/>
        <end position="29"/>
    </location>
</feature>
<gene>
    <name evidence="2" type="ORF">g.20751</name>
</gene>
<accession>A0A146LEQ2</accession>
<reference evidence="2" key="1">
    <citation type="journal article" date="2016" name="Gigascience">
        <title>De novo construction of an expanded transcriptome assembly for the western tarnished plant bug, Lygus hesperus.</title>
        <authorList>
            <person name="Tassone E.E."/>
            <person name="Geib S.M."/>
            <person name="Hall B."/>
            <person name="Fabrick J.A."/>
            <person name="Brent C.S."/>
            <person name="Hull J.J."/>
        </authorList>
    </citation>
    <scope>NUCLEOTIDE SEQUENCE</scope>
</reference>
<feature type="compositionally biased region" description="Basic and acidic residues" evidence="1">
    <location>
        <begin position="1"/>
        <end position="13"/>
    </location>
</feature>
<protein>
    <submittedName>
        <fullName evidence="2">Uncharacterized protein</fullName>
    </submittedName>
</protein>
<organism evidence="2">
    <name type="scientific">Lygus hesperus</name>
    <name type="common">Western plant bug</name>
    <dbReference type="NCBI Taxonomy" id="30085"/>
    <lineage>
        <taxon>Eukaryota</taxon>
        <taxon>Metazoa</taxon>
        <taxon>Ecdysozoa</taxon>
        <taxon>Arthropoda</taxon>
        <taxon>Hexapoda</taxon>
        <taxon>Insecta</taxon>
        <taxon>Pterygota</taxon>
        <taxon>Neoptera</taxon>
        <taxon>Paraneoptera</taxon>
        <taxon>Hemiptera</taxon>
        <taxon>Heteroptera</taxon>
        <taxon>Panheteroptera</taxon>
        <taxon>Cimicomorpha</taxon>
        <taxon>Miridae</taxon>
        <taxon>Mirini</taxon>
        <taxon>Lygus</taxon>
    </lineage>
</organism>
<feature type="non-terminal residue" evidence="2">
    <location>
        <position position="1"/>
    </location>
</feature>
<feature type="compositionally biased region" description="Polar residues" evidence="1">
    <location>
        <begin position="105"/>
        <end position="117"/>
    </location>
</feature>